<accession>A0A497XBX3</accession>
<comment type="caution">
    <text evidence="2">The sequence shown here is derived from an EMBL/GenBank/DDBJ whole genome shotgun (WGS) entry which is preliminary data.</text>
</comment>
<evidence type="ECO:0000313" key="3">
    <source>
        <dbReference type="Proteomes" id="UP000268908"/>
    </source>
</evidence>
<sequence>MARCAASCVSSAVVALLAGLVAATALADPPSQAPAHGWRKKHDPYYQGYSGKKWERDYGILEGRCDAKSLGETLGKSVGGSAGAKVGSGEVRDVAILAGEVLGEAIGRQVFKGYDIKDVAGTDRACLAQALELAKDGQRVAWTNPVSNARYQLRPQRAYQRDGRQCREFSLDIDSGGRRQATTRTACSTAAGAWEMRR</sequence>
<dbReference type="Proteomes" id="UP000268908">
    <property type="component" value="Unassembled WGS sequence"/>
</dbReference>
<feature type="chain" id="PRO_5019755923" evidence="1">
    <location>
        <begin position="28"/>
        <end position="198"/>
    </location>
</feature>
<name>A0A497XBX3_9PROT</name>
<dbReference type="RefSeq" id="WP_121242698.1">
    <property type="nucleotide sequence ID" value="NZ_BHVV01000003.1"/>
</dbReference>
<reference evidence="2 3" key="1">
    <citation type="submission" date="2018-10" db="EMBL/GenBank/DDBJ databases">
        <title>Genomic Encyclopedia of Type Strains, Phase IV (KMG-IV): sequencing the most valuable type-strain genomes for metagenomic binning, comparative biology and taxonomic classification.</title>
        <authorList>
            <person name="Goeker M."/>
        </authorList>
    </citation>
    <scope>NUCLEOTIDE SEQUENCE [LARGE SCALE GENOMIC DNA]</scope>
    <source>
        <strain evidence="2 3">DSM 26916</strain>
    </source>
</reference>
<organism evidence="2 3">
    <name type="scientific">Sulfurisoma sediminicola</name>
    <dbReference type="NCBI Taxonomy" id="1381557"/>
    <lineage>
        <taxon>Bacteria</taxon>
        <taxon>Pseudomonadati</taxon>
        <taxon>Pseudomonadota</taxon>
        <taxon>Betaproteobacteria</taxon>
        <taxon>Nitrosomonadales</taxon>
        <taxon>Sterolibacteriaceae</taxon>
        <taxon>Sulfurisoma</taxon>
    </lineage>
</organism>
<keyword evidence="3" id="KW-1185">Reference proteome</keyword>
<dbReference type="OrthoDB" id="5296356at2"/>
<dbReference type="EMBL" id="RCCI01000006">
    <property type="protein sequence ID" value="RLJ63769.1"/>
    <property type="molecule type" value="Genomic_DNA"/>
</dbReference>
<evidence type="ECO:0000256" key="1">
    <source>
        <dbReference type="SAM" id="SignalP"/>
    </source>
</evidence>
<dbReference type="AlphaFoldDB" id="A0A497XBX3"/>
<feature type="signal peptide" evidence="1">
    <location>
        <begin position="1"/>
        <end position="27"/>
    </location>
</feature>
<gene>
    <name evidence="2" type="ORF">DFR35_2402</name>
</gene>
<keyword evidence="1" id="KW-0732">Signal</keyword>
<proteinExistence type="predicted"/>
<protein>
    <submittedName>
        <fullName evidence="2">Surface antigen</fullName>
    </submittedName>
</protein>
<evidence type="ECO:0000313" key="2">
    <source>
        <dbReference type="EMBL" id="RLJ63769.1"/>
    </source>
</evidence>